<feature type="region of interest" description="Disordered" evidence="2">
    <location>
        <begin position="109"/>
        <end position="158"/>
    </location>
</feature>
<dbReference type="STRING" id="3659.A0A0A0K7K0"/>
<reference evidence="4 5" key="2">
    <citation type="journal article" date="2009" name="PLoS ONE">
        <title>An integrated genetic and cytogenetic map of the cucumber genome.</title>
        <authorList>
            <person name="Ren Y."/>
            <person name="Zhang Z."/>
            <person name="Liu J."/>
            <person name="Staub J.E."/>
            <person name="Han Y."/>
            <person name="Cheng Z."/>
            <person name="Li X."/>
            <person name="Lu J."/>
            <person name="Miao H."/>
            <person name="Kang H."/>
            <person name="Xie B."/>
            <person name="Gu X."/>
            <person name="Wang X."/>
            <person name="Du Y."/>
            <person name="Jin W."/>
            <person name="Huang S."/>
        </authorList>
    </citation>
    <scope>NUCLEOTIDE SEQUENCE [LARGE SCALE GENOMIC DNA]</scope>
    <source>
        <strain evidence="5">cv. 9930</strain>
    </source>
</reference>
<feature type="compositionally biased region" description="Low complexity" evidence="2">
    <location>
        <begin position="518"/>
        <end position="536"/>
    </location>
</feature>
<reference evidence="4 5" key="1">
    <citation type="journal article" date="2009" name="Nat. Genet.">
        <title>The genome of the cucumber, Cucumis sativus L.</title>
        <authorList>
            <person name="Huang S."/>
            <person name="Li R."/>
            <person name="Zhang Z."/>
            <person name="Li L."/>
            <person name="Gu X."/>
            <person name="Fan W."/>
            <person name="Lucas W.J."/>
            <person name="Wang X."/>
            <person name="Xie B."/>
            <person name="Ni P."/>
            <person name="Ren Y."/>
            <person name="Zhu H."/>
            <person name="Li J."/>
            <person name="Lin K."/>
            <person name="Jin W."/>
            <person name="Fei Z."/>
            <person name="Li G."/>
            <person name="Staub J."/>
            <person name="Kilian A."/>
            <person name="van der Vossen E.A."/>
            <person name="Wu Y."/>
            <person name="Guo J."/>
            <person name="He J."/>
            <person name="Jia Z."/>
            <person name="Ren Y."/>
            <person name="Tian G."/>
            <person name="Lu Y."/>
            <person name="Ruan J."/>
            <person name="Qian W."/>
            <person name="Wang M."/>
            <person name="Huang Q."/>
            <person name="Li B."/>
            <person name="Xuan Z."/>
            <person name="Cao J."/>
            <person name="Asan"/>
            <person name="Wu Z."/>
            <person name="Zhang J."/>
            <person name="Cai Q."/>
            <person name="Bai Y."/>
            <person name="Zhao B."/>
            <person name="Han Y."/>
            <person name="Li Y."/>
            <person name="Li X."/>
            <person name="Wang S."/>
            <person name="Shi Q."/>
            <person name="Liu S."/>
            <person name="Cho W.K."/>
            <person name="Kim J.Y."/>
            <person name="Xu Y."/>
            <person name="Heller-Uszynska K."/>
            <person name="Miao H."/>
            <person name="Cheng Z."/>
            <person name="Zhang S."/>
            <person name="Wu J."/>
            <person name="Yang Y."/>
            <person name="Kang H."/>
            <person name="Li M."/>
            <person name="Liang H."/>
            <person name="Ren X."/>
            <person name="Shi Z."/>
            <person name="Wen M."/>
            <person name="Jian M."/>
            <person name="Yang H."/>
            <person name="Zhang G."/>
            <person name="Yang Z."/>
            <person name="Chen R."/>
            <person name="Liu S."/>
            <person name="Li J."/>
            <person name="Ma L."/>
            <person name="Liu H."/>
            <person name="Zhou Y."/>
            <person name="Zhao J."/>
            <person name="Fang X."/>
            <person name="Li G."/>
            <person name="Fang L."/>
            <person name="Li Y."/>
            <person name="Liu D."/>
            <person name="Zheng H."/>
            <person name="Zhang Y."/>
            <person name="Qin N."/>
            <person name="Li Z."/>
            <person name="Yang G."/>
            <person name="Yang S."/>
            <person name="Bolund L."/>
            <person name="Kristiansen K."/>
            <person name="Zheng H."/>
            <person name="Li S."/>
            <person name="Zhang X."/>
            <person name="Yang H."/>
            <person name="Wang J."/>
            <person name="Sun R."/>
            <person name="Zhang B."/>
            <person name="Jiang S."/>
            <person name="Wang J."/>
            <person name="Du Y."/>
            <person name="Li S."/>
        </authorList>
    </citation>
    <scope>NUCLEOTIDE SEQUENCE [LARGE SCALE GENOMIC DNA]</scope>
    <source>
        <strain evidence="5">cv. 9930</strain>
    </source>
</reference>
<dbReference type="Proteomes" id="UP000029981">
    <property type="component" value="Chromosome 7"/>
</dbReference>
<feature type="region of interest" description="Disordered" evidence="2">
    <location>
        <begin position="173"/>
        <end position="195"/>
    </location>
</feature>
<dbReference type="KEGG" id="csv:101217720"/>
<sequence>MDFDSVYKSLKELFPEVDHRILRAVALENPKDVHLAVNDILTEVIPRCRPEIKLPLQDPRVEFASKLEEGTVGDESCNGTSYESGVAHLDGTFNQSTSVNNYVADDDCERHENTETTSLSVPADVEEDRSEVELNRVAPEKSNGLIHEDSEHNDHKQSPQFTKIWNQELHHDDRPIPVDENSDGQTANPSFENHSPFQCIIHDHSESVYKKSNANSTSNPKPKQESSTGEMTTIEERLMGPSILTESGQPCSIDHLDEIIEDAKSNKITLFSAMQSVTNKMKELEDMEKYVEKVKEDNVNTESEILAKVEEMKQTVARTKEANDMHAGEVYGEKAILATETRELQSRLLSLSDERDSSLSILDEMQTTLKSRMASLEATLNALEEEKLAKEKHARNALAEQEALMEKVLQESRMLQHEANENSKLQEFLIERGHLVDVLQGEISVICQDVRHLKEKFDLEVPLSKSLSSSQTSFILASSGSSLKTTAASDWPRFSSIPVDTAAHPDAEKGTSLNLRTEGSQASSVSSSSLASNNLEEGSERNHLKSSFSDDGWDVFDKDAEFSEVAYFVDAKESLKEF</sequence>
<feature type="coiled-coil region" evidence="1">
    <location>
        <begin position="366"/>
        <end position="418"/>
    </location>
</feature>
<dbReference type="PANTHER" id="PTHR48459:SF1">
    <property type="entry name" value="CUE DOMAIN-CONTAINING PROTEIN"/>
    <property type="match status" value="1"/>
</dbReference>
<evidence type="ECO:0000313" key="5">
    <source>
        <dbReference type="Proteomes" id="UP000029981"/>
    </source>
</evidence>
<feature type="coiled-coil region" evidence="1">
    <location>
        <begin position="277"/>
        <end position="304"/>
    </location>
</feature>
<keyword evidence="1" id="KW-0175">Coiled coil</keyword>
<name>A0A0A0K7K0_CUCSA</name>
<dbReference type="eggNOG" id="ENOG502QVXV">
    <property type="taxonomic scope" value="Eukaryota"/>
</dbReference>
<dbReference type="Gramene" id="KGN44869">
    <property type="protein sequence ID" value="KGN44869"/>
    <property type="gene ID" value="Csa_7G392420"/>
</dbReference>
<feature type="compositionally biased region" description="Polar residues" evidence="2">
    <location>
        <begin position="210"/>
        <end position="230"/>
    </location>
</feature>
<organism evidence="4 5">
    <name type="scientific">Cucumis sativus</name>
    <name type="common">Cucumber</name>
    <dbReference type="NCBI Taxonomy" id="3659"/>
    <lineage>
        <taxon>Eukaryota</taxon>
        <taxon>Viridiplantae</taxon>
        <taxon>Streptophyta</taxon>
        <taxon>Embryophyta</taxon>
        <taxon>Tracheophyta</taxon>
        <taxon>Spermatophyta</taxon>
        <taxon>Magnoliopsida</taxon>
        <taxon>eudicotyledons</taxon>
        <taxon>Gunneridae</taxon>
        <taxon>Pentapetalae</taxon>
        <taxon>rosids</taxon>
        <taxon>fabids</taxon>
        <taxon>Cucurbitales</taxon>
        <taxon>Cucurbitaceae</taxon>
        <taxon>Benincaseae</taxon>
        <taxon>Cucumis</taxon>
    </lineage>
</organism>
<evidence type="ECO:0000259" key="3">
    <source>
        <dbReference type="PROSITE" id="PS51140"/>
    </source>
</evidence>
<dbReference type="InterPro" id="IPR003892">
    <property type="entry name" value="CUE"/>
</dbReference>
<dbReference type="OrthoDB" id="620544at2759"/>
<dbReference type="EMBL" id="CM002928">
    <property type="protein sequence ID" value="KGN44869.1"/>
    <property type="molecule type" value="Genomic_DNA"/>
</dbReference>
<dbReference type="GO" id="GO:0043130">
    <property type="term" value="F:ubiquitin binding"/>
    <property type="evidence" value="ECO:0007669"/>
    <property type="project" value="InterPro"/>
</dbReference>
<feature type="domain" description="CUE" evidence="3">
    <location>
        <begin position="2"/>
        <end position="45"/>
    </location>
</feature>
<dbReference type="PROSITE" id="PS51140">
    <property type="entry name" value="CUE"/>
    <property type="match status" value="1"/>
</dbReference>
<feature type="region of interest" description="Disordered" evidence="2">
    <location>
        <begin position="498"/>
        <end position="552"/>
    </location>
</feature>
<proteinExistence type="predicted"/>
<feature type="compositionally biased region" description="Polar residues" evidence="2">
    <location>
        <begin position="183"/>
        <end position="195"/>
    </location>
</feature>
<keyword evidence="5" id="KW-1185">Reference proteome</keyword>
<reference evidence="4 5" key="4">
    <citation type="journal article" date="2011" name="BMC Genomics">
        <title>RNA-Seq improves annotation of protein-coding genes in the cucumber genome.</title>
        <authorList>
            <person name="Li Z."/>
            <person name="Zhang Z."/>
            <person name="Yan P."/>
            <person name="Huang S."/>
            <person name="Fei Z."/>
            <person name="Lin K."/>
        </authorList>
    </citation>
    <scope>NUCLEOTIDE SEQUENCE [LARGE SCALE GENOMIC DNA]</scope>
    <source>
        <strain evidence="5">cv. 9930</strain>
    </source>
</reference>
<gene>
    <name evidence="4" type="ORF">Csa_7G392420</name>
</gene>
<evidence type="ECO:0000256" key="1">
    <source>
        <dbReference type="SAM" id="Coils"/>
    </source>
</evidence>
<dbReference type="PANTHER" id="PTHR48459">
    <property type="entry name" value="CUE DOMAIN-CONTAINING PROTEIN"/>
    <property type="match status" value="1"/>
</dbReference>
<evidence type="ECO:0000313" key="4">
    <source>
        <dbReference type="EMBL" id="KGN44869.1"/>
    </source>
</evidence>
<feature type="region of interest" description="Disordered" evidence="2">
    <location>
        <begin position="209"/>
        <end position="230"/>
    </location>
</feature>
<feature type="compositionally biased region" description="Basic and acidic residues" evidence="2">
    <location>
        <begin position="146"/>
        <end position="157"/>
    </location>
</feature>
<protein>
    <recommendedName>
        <fullName evidence="3">CUE domain-containing protein</fullName>
    </recommendedName>
</protein>
<dbReference type="OMA" id="CERHENT"/>
<reference evidence="4 5" key="3">
    <citation type="journal article" date="2010" name="BMC Genomics">
        <title>Transcriptome sequencing and comparative analysis of cucumber flowers with different sex types.</title>
        <authorList>
            <person name="Guo S."/>
            <person name="Zheng Y."/>
            <person name="Joung J.G."/>
            <person name="Liu S."/>
            <person name="Zhang Z."/>
            <person name="Crasta O.R."/>
            <person name="Sobral B.W."/>
            <person name="Xu Y."/>
            <person name="Huang S."/>
            <person name="Fei Z."/>
        </authorList>
    </citation>
    <scope>NUCLEOTIDE SEQUENCE [LARGE SCALE GENOMIC DNA]</scope>
    <source>
        <strain evidence="5">cv. 9930</strain>
    </source>
</reference>
<dbReference type="CDD" id="cd14279">
    <property type="entry name" value="CUE"/>
    <property type="match status" value="1"/>
</dbReference>
<accession>A0A0A0K7K0</accession>
<dbReference type="AlphaFoldDB" id="A0A0A0K7K0"/>
<evidence type="ECO:0000256" key="2">
    <source>
        <dbReference type="SAM" id="MobiDB-lite"/>
    </source>
</evidence>